<sequence>MIQLQHITIQNSSATILNDISLSISAGETVVFYGASGSGKSTLLKLLVGGIHRQAGIYKFNGQIVTPSNINNIRQKIAYIPQLPALDHISVSEYLKQPFDWKCFRHISFSQIKANHYFKQLSLTTELFNQPCSQLSGGQRQCLAIIRALMTERKVLIADEPTSALDEEKNQTARSMLLNNNYTVISASHDPLWINDCKRHFFVNHQSIKESHARKPDLSHYYQKKSSIEEAI</sequence>
<accession>A0A2H9T4K0</accession>
<dbReference type="GO" id="GO:0005524">
    <property type="term" value="F:ATP binding"/>
    <property type="evidence" value="ECO:0007669"/>
    <property type="project" value="UniProtKB-KW"/>
</dbReference>
<organism evidence="4">
    <name type="scientific">invertebrate metagenome</name>
    <dbReference type="NCBI Taxonomy" id="1711999"/>
    <lineage>
        <taxon>unclassified sequences</taxon>
        <taxon>metagenomes</taxon>
        <taxon>organismal metagenomes</taxon>
    </lineage>
</organism>
<comment type="caution">
    <text evidence="4">The sequence shown here is derived from an EMBL/GenBank/DDBJ whole genome shotgun (WGS) entry which is preliminary data.</text>
</comment>
<name>A0A2H9T4K0_9ZZZZ</name>
<keyword evidence="4" id="KW-0378">Hydrolase</keyword>
<dbReference type="EMBL" id="NSIT01000250">
    <property type="protein sequence ID" value="PJE78146.1"/>
    <property type="molecule type" value="Genomic_DNA"/>
</dbReference>
<dbReference type="InterPro" id="IPR003593">
    <property type="entry name" value="AAA+_ATPase"/>
</dbReference>
<dbReference type="Pfam" id="PF00005">
    <property type="entry name" value="ABC_tran"/>
    <property type="match status" value="1"/>
</dbReference>
<dbReference type="PANTHER" id="PTHR43119:SF1">
    <property type="entry name" value="ABC TRANSPORTER DOMAIN-CONTAINING PROTEIN"/>
    <property type="match status" value="1"/>
</dbReference>
<evidence type="ECO:0000313" key="4">
    <source>
        <dbReference type="EMBL" id="PJE78146.1"/>
    </source>
</evidence>
<evidence type="ECO:0000259" key="3">
    <source>
        <dbReference type="PROSITE" id="PS50893"/>
    </source>
</evidence>
<dbReference type="InterPro" id="IPR027417">
    <property type="entry name" value="P-loop_NTPase"/>
</dbReference>
<dbReference type="PANTHER" id="PTHR43119">
    <property type="entry name" value="ABC TRANSPORT PROTEIN ATP-BINDING COMPONENT-RELATED"/>
    <property type="match status" value="1"/>
</dbReference>
<dbReference type="GO" id="GO:0016887">
    <property type="term" value="F:ATP hydrolysis activity"/>
    <property type="evidence" value="ECO:0007669"/>
    <property type="project" value="InterPro"/>
</dbReference>
<keyword evidence="1" id="KW-0547">Nucleotide-binding</keyword>
<dbReference type="InterPro" id="IPR017871">
    <property type="entry name" value="ABC_transporter-like_CS"/>
</dbReference>
<evidence type="ECO:0000256" key="2">
    <source>
        <dbReference type="ARBA" id="ARBA00022840"/>
    </source>
</evidence>
<keyword evidence="2 4" id="KW-0067">ATP-binding</keyword>
<dbReference type="EC" id="3.6.3.-" evidence="4"/>
<evidence type="ECO:0000256" key="1">
    <source>
        <dbReference type="ARBA" id="ARBA00022741"/>
    </source>
</evidence>
<feature type="domain" description="ABC transporter" evidence="3">
    <location>
        <begin position="2"/>
        <end position="231"/>
    </location>
</feature>
<dbReference type="InterPro" id="IPR003439">
    <property type="entry name" value="ABC_transporter-like_ATP-bd"/>
</dbReference>
<dbReference type="AlphaFoldDB" id="A0A2H9T4K0"/>
<gene>
    <name evidence="4" type="primary">fetA</name>
    <name evidence="4" type="ORF">CI610_02922</name>
</gene>
<dbReference type="PROSITE" id="PS50893">
    <property type="entry name" value="ABC_TRANSPORTER_2"/>
    <property type="match status" value="1"/>
</dbReference>
<dbReference type="SUPFAM" id="SSF52540">
    <property type="entry name" value="P-loop containing nucleoside triphosphate hydrolases"/>
    <property type="match status" value="1"/>
</dbReference>
<protein>
    <submittedName>
        <fullName evidence="4">Putative iron export ATP-binding protein FetA</fullName>
        <ecNumber evidence="4">3.6.3.-</ecNumber>
    </submittedName>
</protein>
<dbReference type="Gene3D" id="3.40.50.300">
    <property type="entry name" value="P-loop containing nucleotide triphosphate hydrolases"/>
    <property type="match status" value="1"/>
</dbReference>
<dbReference type="PROSITE" id="PS00211">
    <property type="entry name" value="ABC_TRANSPORTER_1"/>
    <property type="match status" value="1"/>
</dbReference>
<reference evidence="4" key="1">
    <citation type="journal article" date="2017" name="Appl. Environ. Microbiol.">
        <title>Molecular characterization of an Endozoicomonas-like organism causing infection in king scallop Pecten maximus L.</title>
        <authorList>
            <person name="Cano I."/>
            <person name="van Aerle R."/>
            <person name="Ross S."/>
            <person name="Verner-Jeffreys D.W."/>
            <person name="Paley R.K."/>
            <person name="Rimmer G."/>
            <person name="Ryder D."/>
            <person name="Hooper P."/>
            <person name="Stone D."/>
            <person name="Feist S.W."/>
        </authorList>
    </citation>
    <scope>NUCLEOTIDE SEQUENCE</scope>
</reference>
<dbReference type="SMART" id="SM00382">
    <property type="entry name" value="AAA"/>
    <property type="match status" value="1"/>
</dbReference>
<proteinExistence type="predicted"/>